<keyword evidence="2" id="KW-1185">Reference proteome</keyword>
<dbReference type="OrthoDB" id="573411at2"/>
<dbReference type="GO" id="GO:0003677">
    <property type="term" value="F:DNA binding"/>
    <property type="evidence" value="ECO:0007669"/>
    <property type="project" value="UniProtKB-KW"/>
</dbReference>
<keyword evidence="1" id="KW-0238">DNA-binding</keyword>
<accession>K9UGL2</accession>
<organism evidence="1 2">
    <name type="scientific">Chamaesiphon minutus (strain ATCC 27169 / PCC 6605)</name>
    <dbReference type="NCBI Taxonomy" id="1173020"/>
    <lineage>
        <taxon>Bacteria</taxon>
        <taxon>Bacillati</taxon>
        <taxon>Cyanobacteriota</taxon>
        <taxon>Cyanophyceae</taxon>
        <taxon>Gomontiellales</taxon>
        <taxon>Chamaesiphonaceae</taxon>
        <taxon>Chamaesiphon</taxon>
    </lineage>
</organism>
<evidence type="ECO:0000313" key="2">
    <source>
        <dbReference type="Proteomes" id="UP000010366"/>
    </source>
</evidence>
<dbReference type="KEGG" id="cmp:Cha6605_2529"/>
<proteinExistence type="predicted"/>
<dbReference type="Proteomes" id="UP000010366">
    <property type="component" value="Chromosome"/>
</dbReference>
<name>K9UGL2_CHAP6</name>
<reference evidence="1 2" key="1">
    <citation type="submission" date="2012-05" db="EMBL/GenBank/DDBJ databases">
        <title>Finished chromosome of genome of Chamaesiphon sp. PCC 6605.</title>
        <authorList>
            <consortium name="US DOE Joint Genome Institute"/>
            <person name="Gugger M."/>
            <person name="Coursin T."/>
            <person name="Rippka R."/>
            <person name="Tandeau De Marsac N."/>
            <person name="Huntemann M."/>
            <person name="Wei C.-L."/>
            <person name="Han J."/>
            <person name="Detter J.C."/>
            <person name="Han C."/>
            <person name="Tapia R."/>
            <person name="Chen A."/>
            <person name="Kyrpides N."/>
            <person name="Mavromatis K."/>
            <person name="Markowitz V."/>
            <person name="Szeto E."/>
            <person name="Ivanova N."/>
            <person name="Pagani I."/>
            <person name="Pati A."/>
            <person name="Goodwin L."/>
            <person name="Nordberg H.P."/>
            <person name="Cantor M.N."/>
            <person name="Hua S.X."/>
            <person name="Woyke T."/>
            <person name="Kerfeld C.A."/>
        </authorList>
    </citation>
    <scope>NUCLEOTIDE SEQUENCE [LARGE SCALE GENOMIC DNA]</scope>
    <source>
        <strain evidence="2">ATCC 27169 / PCC 6605</strain>
    </source>
</reference>
<dbReference type="InterPro" id="IPR038296">
    <property type="entry name" value="ParD_sf"/>
</dbReference>
<dbReference type="RefSeq" id="WP_015159728.1">
    <property type="nucleotide sequence ID" value="NC_019697.1"/>
</dbReference>
<dbReference type="AlphaFoldDB" id="K9UGL2"/>
<protein>
    <submittedName>
        <fullName evidence="1">Putative transcriptional regulators containing the CopG/Arc/MetJ DNA-binding domain</fullName>
    </submittedName>
</protein>
<evidence type="ECO:0000313" key="1">
    <source>
        <dbReference type="EMBL" id="AFY93581.1"/>
    </source>
</evidence>
<dbReference type="EMBL" id="CP003600">
    <property type="protein sequence ID" value="AFY93581.1"/>
    <property type="molecule type" value="Genomic_DNA"/>
</dbReference>
<dbReference type="Gene3D" id="6.10.10.120">
    <property type="entry name" value="Antitoxin ParD1-like"/>
    <property type="match status" value="1"/>
</dbReference>
<gene>
    <name evidence="1" type="ORF">Cha6605_2529</name>
</gene>
<sequence>MVTITPEHEKLIQNHLDTGRYSNAEEVLAIALQLLARLDTEHQAWIEETRQQIAIGIAELDSAKPTLRERGEGVDGETVMAGYLQQFQTARQTRLS</sequence>
<dbReference type="eggNOG" id="COG3609">
    <property type="taxonomic scope" value="Bacteria"/>
</dbReference>
<dbReference type="HOGENOM" id="CLU_144805_6_1_3"/>